<dbReference type="PATRIC" id="fig|472175.3.peg.1099"/>
<keyword evidence="2" id="KW-1185">Reference proteome</keyword>
<organism evidence="1 2">
    <name type="scientific">Nitratireductor basaltis</name>
    <dbReference type="NCBI Taxonomy" id="472175"/>
    <lineage>
        <taxon>Bacteria</taxon>
        <taxon>Pseudomonadati</taxon>
        <taxon>Pseudomonadota</taxon>
        <taxon>Alphaproteobacteria</taxon>
        <taxon>Hyphomicrobiales</taxon>
        <taxon>Phyllobacteriaceae</taxon>
        <taxon>Nitratireductor</taxon>
    </lineage>
</organism>
<dbReference type="AlphaFoldDB" id="A0A084UAS6"/>
<evidence type="ECO:0000313" key="2">
    <source>
        <dbReference type="Proteomes" id="UP000053675"/>
    </source>
</evidence>
<protein>
    <submittedName>
        <fullName evidence="1">Uncharacterized protein</fullName>
    </submittedName>
</protein>
<gene>
    <name evidence="1" type="ORF">EL18_01090</name>
</gene>
<accession>A0A084UAS6</accession>
<sequence length="72" mass="7956">MTAPTSEQFFRDLDLVVDLASINTGHVNVPLIANEMLQRYPMADGLLLDYEVHVLSAAIRQNAAVLFDRSPA</sequence>
<comment type="caution">
    <text evidence="1">The sequence shown here is derived from an EMBL/GenBank/DDBJ whole genome shotgun (WGS) entry which is preliminary data.</text>
</comment>
<evidence type="ECO:0000313" key="1">
    <source>
        <dbReference type="EMBL" id="KFB10062.1"/>
    </source>
</evidence>
<dbReference type="RefSeq" id="WP_036480578.1">
    <property type="nucleotide sequence ID" value="NZ_JMQM01000001.1"/>
</dbReference>
<proteinExistence type="predicted"/>
<dbReference type="Proteomes" id="UP000053675">
    <property type="component" value="Unassembled WGS sequence"/>
</dbReference>
<reference evidence="1 2" key="1">
    <citation type="submission" date="2014-05" db="EMBL/GenBank/DDBJ databases">
        <title>Draft Genome Sequence of Nitratireductor basaltis Strain UMTGB225, A Marine Bacterium Isolated from Green Barrel Tunicate.</title>
        <authorList>
            <person name="Gan H.Y."/>
        </authorList>
    </citation>
    <scope>NUCLEOTIDE SEQUENCE [LARGE SCALE GENOMIC DNA]</scope>
    <source>
        <strain evidence="1 2">UMTGB225</strain>
    </source>
</reference>
<name>A0A084UAS6_9HYPH</name>
<dbReference type="EMBL" id="JMQM01000001">
    <property type="protein sequence ID" value="KFB10062.1"/>
    <property type="molecule type" value="Genomic_DNA"/>
</dbReference>